<evidence type="ECO:0000313" key="2">
    <source>
        <dbReference type="Proteomes" id="UP001058974"/>
    </source>
</evidence>
<dbReference type="EMBL" id="JAMSHJ010000004">
    <property type="protein sequence ID" value="KAI5421643.1"/>
    <property type="molecule type" value="Genomic_DNA"/>
</dbReference>
<accession>A0A9D5ATW3</accession>
<dbReference type="AlphaFoldDB" id="A0A9D5ATW3"/>
<evidence type="ECO:0000313" key="1">
    <source>
        <dbReference type="EMBL" id="KAI5421643.1"/>
    </source>
</evidence>
<gene>
    <name evidence="1" type="ORF">KIW84_045174</name>
</gene>
<dbReference type="Gramene" id="Psat04G0517400-T1">
    <property type="protein sequence ID" value="KAI5421643.1"/>
    <property type="gene ID" value="KIW84_045174"/>
</dbReference>
<evidence type="ECO:0008006" key="3">
    <source>
        <dbReference type="Google" id="ProtNLM"/>
    </source>
</evidence>
<reference evidence="1 2" key="1">
    <citation type="journal article" date="2022" name="Nat. Genet.">
        <title>Improved pea reference genome and pan-genome highlight genomic features and evolutionary characteristics.</title>
        <authorList>
            <person name="Yang T."/>
            <person name="Liu R."/>
            <person name="Luo Y."/>
            <person name="Hu S."/>
            <person name="Wang D."/>
            <person name="Wang C."/>
            <person name="Pandey M.K."/>
            <person name="Ge S."/>
            <person name="Xu Q."/>
            <person name="Li N."/>
            <person name="Li G."/>
            <person name="Huang Y."/>
            <person name="Saxena R.K."/>
            <person name="Ji Y."/>
            <person name="Li M."/>
            <person name="Yan X."/>
            <person name="He Y."/>
            <person name="Liu Y."/>
            <person name="Wang X."/>
            <person name="Xiang C."/>
            <person name="Varshney R.K."/>
            <person name="Ding H."/>
            <person name="Gao S."/>
            <person name="Zong X."/>
        </authorList>
    </citation>
    <scope>NUCLEOTIDE SEQUENCE [LARGE SCALE GENOMIC DNA]</scope>
    <source>
        <strain evidence="1 2">cv. Zhongwan 6</strain>
    </source>
</reference>
<sequence length="108" mass="12694">MEEQPAQVEQDQRRSSRIRHLPERYGYLITDQGDVLLMDQDEPVTYQETIIGPKSEKWLEAMKSEMDSMYTNQVWTLVEPPVEVSSIGCKWVFKKKTDMDDGCQNYFP</sequence>
<organism evidence="1 2">
    <name type="scientific">Pisum sativum</name>
    <name type="common">Garden pea</name>
    <name type="synonym">Lathyrus oleraceus</name>
    <dbReference type="NCBI Taxonomy" id="3888"/>
    <lineage>
        <taxon>Eukaryota</taxon>
        <taxon>Viridiplantae</taxon>
        <taxon>Streptophyta</taxon>
        <taxon>Embryophyta</taxon>
        <taxon>Tracheophyta</taxon>
        <taxon>Spermatophyta</taxon>
        <taxon>Magnoliopsida</taxon>
        <taxon>eudicotyledons</taxon>
        <taxon>Gunneridae</taxon>
        <taxon>Pentapetalae</taxon>
        <taxon>rosids</taxon>
        <taxon>fabids</taxon>
        <taxon>Fabales</taxon>
        <taxon>Fabaceae</taxon>
        <taxon>Papilionoideae</taxon>
        <taxon>50 kb inversion clade</taxon>
        <taxon>NPAAA clade</taxon>
        <taxon>Hologalegina</taxon>
        <taxon>IRL clade</taxon>
        <taxon>Fabeae</taxon>
        <taxon>Lathyrus</taxon>
    </lineage>
</organism>
<dbReference type="Proteomes" id="UP001058974">
    <property type="component" value="Chromosome 4"/>
</dbReference>
<name>A0A9D5ATW3_PEA</name>
<keyword evidence="2" id="KW-1185">Reference proteome</keyword>
<protein>
    <recommendedName>
        <fullName evidence="3">Reverse transcriptase Ty1/copia-type domain-containing protein</fullName>
    </recommendedName>
</protein>
<comment type="caution">
    <text evidence="1">The sequence shown here is derived from an EMBL/GenBank/DDBJ whole genome shotgun (WGS) entry which is preliminary data.</text>
</comment>
<proteinExistence type="predicted"/>